<evidence type="ECO:0000256" key="2">
    <source>
        <dbReference type="ARBA" id="ARBA00022448"/>
    </source>
</evidence>
<dbReference type="InterPro" id="IPR005876">
    <property type="entry name" value="Co_trans_ATP-bd"/>
</dbReference>
<reference evidence="11" key="1">
    <citation type="submission" date="2020-10" db="EMBL/GenBank/DDBJ databases">
        <authorList>
            <person name="Gilroy R."/>
        </authorList>
    </citation>
    <scope>NUCLEOTIDE SEQUENCE</scope>
    <source>
        <strain evidence="11">ChiHile30-977</strain>
    </source>
</reference>
<dbReference type="PROSITE" id="PS50893">
    <property type="entry name" value="ABC_TRANSPORTER_2"/>
    <property type="match status" value="1"/>
</dbReference>
<keyword evidence="3 9" id="KW-1003">Cell membrane</keyword>
<dbReference type="GO" id="GO:0043190">
    <property type="term" value="C:ATP-binding cassette (ABC) transporter complex"/>
    <property type="evidence" value="ECO:0007669"/>
    <property type="project" value="TreeGrafter"/>
</dbReference>
<evidence type="ECO:0000256" key="4">
    <source>
        <dbReference type="ARBA" id="ARBA00022741"/>
    </source>
</evidence>
<dbReference type="Pfam" id="PF00005">
    <property type="entry name" value="ABC_tran"/>
    <property type="match status" value="1"/>
</dbReference>
<dbReference type="InterPro" id="IPR027417">
    <property type="entry name" value="P-loop_NTPase"/>
</dbReference>
<dbReference type="InterPro" id="IPR017871">
    <property type="entry name" value="ABC_transporter-like_CS"/>
</dbReference>
<dbReference type="PANTHER" id="PTHR43553">
    <property type="entry name" value="HEAVY METAL TRANSPORTER"/>
    <property type="match status" value="1"/>
</dbReference>
<feature type="domain" description="ABC transporter" evidence="10">
    <location>
        <begin position="3"/>
        <end position="244"/>
    </location>
</feature>
<comment type="similarity">
    <text evidence="9">Belongs to the ABC transporter superfamily. Energy-coupling factor EcfA family.</text>
</comment>
<dbReference type="AlphaFoldDB" id="A0A9D1CJX4"/>
<keyword evidence="7 9" id="KW-0472">Membrane</keyword>
<dbReference type="SUPFAM" id="SSF52540">
    <property type="entry name" value="P-loop containing nucleoside triphosphate hydrolases"/>
    <property type="match status" value="1"/>
</dbReference>
<dbReference type="PANTHER" id="PTHR43553:SF27">
    <property type="entry name" value="ENERGY-COUPLING FACTOR TRANSPORTER ATP-BINDING PROTEIN ECFA2"/>
    <property type="match status" value="1"/>
</dbReference>
<sequence length="287" mass="31270">MSIVAQALTHTYMPGSPFQSTAIHDVSLTVGDGDFLALIGHTGSGKTTLVMHLNALLRPTSGRVLVDGQDINEKGYDRREVRRRVGLVFQYPEHQLFEETVAKDVAFGPNNLGLSEAEVRERADEALARVGLSRSEVADRSPFELSGGQMRRVAIAGVLAMRPEVLILDEPTAGLDPAGRRDILGLIERLHAEGTTVVMVSHSMEDVARLATRIAVMCKGRLAMLGSPREVFARGKELAEMGLDVPAAVQLAQALRARGLPVPEDIYRMDALRAWIDARYRGEEVAP</sequence>
<dbReference type="FunFam" id="3.40.50.300:FF:000224">
    <property type="entry name" value="Energy-coupling factor transporter ATP-binding protein EcfA"/>
    <property type="match status" value="1"/>
</dbReference>
<keyword evidence="2 9" id="KW-0813">Transport</keyword>
<evidence type="ECO:0000256" key="8">
    <source>
        <dbReference type="ARBA" id="ARBA00025157"/>
    </source>
</evidence>
<gene>
    <name evidence="11" type="ORF">IAA66_05995</name>
</gene>
<evidence type="ECO:0000259" key="10">
    <source>
        <dbReference type="PROSITE" id="PS50893"/>
    </source>
</evidence>
<keyword evidence="5 9" id="KW-0067">ATP-binding</keyword>
<dbReference type="InterPro" id="IPR050095">
    <property type="entry name" value="ECF_ABC_transporter_ATP-bd"/>
</dbReference>
<dbReference type="SMART" id="SM00382">
    <property type="entry name" value="AAA"/>
    <property type="match status" value="1"/>
</dbReference>
<dbReference type="InterPro" id="IPR015856">
    <property type="entry name" value="ABC_transpr_CbiO/EcfA_su"/>
</dbReference>
<dbReference type="EMBL" id="DVFI01000091">
    <property type="protein sequence ID" value="HIQ63124.1"/>
    <property type="molecule type" value="Genomic_DNA"/>
</dbReference>
<dbReference type="NCBIfam" id="TIGR01166">
    <property type="entry name" value="cbiO"/>
    <property type="match status" value="1"/>
</dbReference>
<keyword evidence="4 9" id="KW-0547">Nucleotide-binding</keyword>
<comment type="function">
    <text evidence="8">Probably part of an ABC transporter complex. Responsible for energy coupling to the transport system.</text>
</comment>
<evidence type="ECO:0000313" key="12">
    <source>
        <dbReference type="Proteomes" id="UP000886819"/>
    </source>
</evidence>
<evidence type="ECO:0000256" key="1">
    <source>
        <dbReference type="ARBA" id="ARBA00004202"/>
    </source>
</evidence>
<organism evidence="11 12">
    <name type="scientific">Candidatus Avichristensenella intestinipullorum</name>
    <dbReference type="NCBI Taxonomy" id="2840693"/>
    <lineage>
        <taxon>Bacteria</taxon>
        <taxon>Bacillati</taxon>
        <taxon>Bacillota</taxon>
        <taxon>Clostridia</taxon>
        <taxon>Candidatus Avichristensenella</taxon>
    </lineage>
</organism>
<dbReference type="GO" id="GO:0006824">
    <property type="term" value="P:cobalt ion transport"/>
    <property type="evidence" value="ECO:0007669"/>
    <property type="project" value="InterPro"/>
</dbReference>
<comment type="subunit">
    <text evidence="9">Forms a stable energy-coupling factor (ECF) transporter complex composed of 2 membrane-embedded substrate-binding proteins (S component), 2 ATP-binding proteins (A component) and 2 transmembrane proteins (T component).</text>
</comment>
<evidence type="ECO:0000256" key="9">
    <source>
        <dbReference type="RuleBase" id="RU365104"/>
    </source>
</evidence>
<evidence type="ECO:0000256" key="6">
    <source>
        <dbReference type="ARBA" id="ARBA00022967"/>
    </source>
</evidence>
<dbReference type="InterPro" id="IPR003439">
    <property type="entry name" value="ABC_transporter-like_ATP-bd"/>
</dbReference>
<dbReference type="NCBIfam" id="TIGR04521">
    <property type="entry name" value="ECF_ATPase_2"/>
    <property type="match status" value="1"/>
</dbReference>
<dbReference type="GO" id="GO:0042626">
    <property type="term" value="F:ATPase-coupled transmembrane transporter activity"/>
    <property type="evidence" value="ECO:0007669"/>
    <property type="project" value="TreeGrafter"/>
</dbReference>
<evidence type="ECO:0000256" key="7">
    <source>
        <dbReference type="ARBA" id="ARBA00023136"/>
    </source>
</evidence>
<protein>
    <recommendedName>
        <fullName evidence="9">Energy-coupling factor transporter ATP-binding protein EcfA2</fullName>
        <ecNumber evidence="9">7.-.-.-</ecNumber>
    </recommendedName>
</protein>
<dbReference type="GO" id="GO:0005524">
    <property type="term" value="F:ATP binding"/>
    <property type="evidence" value="ECO:0007669"/>
    <property type="project" value="UniProtKB-UniRule"/>
</dbReference>
<comment type="caution">
    <text evidence="11">The sequence shown here is derived from an EMBL/GenBank/DDBJ whole genome shotgun (WGS) entry which is preliminary data.</text>
</comment>
<reference evidence="11" key="2">
    <citation type="journal article" date="2021" name="PeerJ">
        <title>Extensive microbial diversity within the chicken gut microbiome revealed by metagenomics and culture.</title>
        <authorList>
            <person name="Gilroy R."/>
            <person name="Ravi A."/>
            <person name="Getino M."/>
            <person name="Pursley I."/>
            <person name="Horton D.L."/>
            <person name="Alikhan N.F."/>
            <person name="Baker D."/>
            <person name="Gharbi K."/>
            <person name="Hall N."/>
            <person name="Watson M."/>
            <person name="Adriaenssens E.M."/>
            <person name="Foster-Nyarko E."/>
            <person name="Jarju S."/>
            <person name="Secka A."/>
            <person name="Antonio M."/>
            <person name="Oren A."/>
            <person name="Chaudhuri R.R."/>
            <person name="La Ragione R."/>
            <person name="Hildebrand F."/>
            <person name="Pallen M.J."/>
        </authorList>
    </citation>
    <scope>NUCLEOTIDE SEQUENCE</scope>
    <source>
        <strain evidence="11">ChiHile30-977</strain>
    </source>
</reference>
<dbReference type="CDD" id="cd03225">
    <property type="entry name" value="ABC_cobalt_CbiO_domain1"/>
    <property type="match status" value="1"/>
</dbReference>
<evidence type="ECO:0000256" key="3">
    <source>
        <dbReference type="ARBA" id="ARBA00022475"/>
    </source>
</evidence>
<evidence type="ECO:0000256" key="5">
    <source>
        <dbReference type="ARBA" id="ARBA00022840"/>
    </source>
</evidence>
<proteinExistence type="inferred from homology"/>
<dbReference type="PROSITE" id="PS00211">
    <property type="entry name" value="ABC_TRANSPORTER_1"/>
    <property type="match status" value="1"/>
</dbReference>
<dbReference type="InterPro" id="IPR030946">
    <property type="entry name" value="EcfA2"/>
</dbReference>
<comment type="function">
    <text evidence="9">ATP-binding (A) component of a common energy-coupling factor (ECF) ABC-transporter complex.</text>
</comment>
<evidence type="ECO:0000313" key="11">
    <source>
        <dbReference type="EMBL" id="HIQ63124.1"/>
    </source>
</evidence>
<dbReference type="EC" id="7.-.-.-" evidence="9"/>
<dbReference type="Gene3D" id="3.40.50.300">
    <property type="entry name" value="P-loop containing nucleotide triphosphate hydrolases"/>
    <property type="match status" value="1"/>
</dbReference>
<dbReference type="InterPro" id="IPR003593">
    <property type="entry name" value="AAA+_ATPase"/>
</dbReference>
<keyword evidence="6" id="KW-1278">Translocase</keyword>
<comment type="subcellular location">
    <subcellularLocation>
        <location evidence="1 9">Cell membrane</location>
        <topology evidence="1 9">Peripheral membrane protein</topology>
    </subcellularLocation>
</comment>
<dbReference type="GO" id="GO:0016887">
    <property type="term" value="F:ATP hydrolysis activity"/>
    <property type="evidence" value="ECO:0007669"/>
    <property type="project" value="InterPro"/>
</dbReference>
<dbReference type="Proteomes" id="UP000886819">
    <property type="component" value="Unassembled WGS sequence"/>
</dbReference>
<name>A0A9D1CJX4_9FIRM</name>
<accession>A0A9D1CJX4</accession>